<sequence>MKYIRAWFSLKTKGKIQVQILEVYPVSL</sequence>
<dbReference type="Proteomes" id="UP001164929">
    <property type="component" value="Chromosome 10"/>
</dbReference>
<evidence type="ECO:0000313" key="2">
    <source>
        <dbReference type="Proteomes" id="UP001164929"/>
    </source>
</evidence>
<gene>
    <name evidence="1" type="ORF">NC653_026559</name>
</gene>
<accession>A0AAD6QAG0</accession>
<dbReference type="AlphaFoldDB" id="A0AAD6QAG0"/>
<proteinExistence type="predicted"/>
<reference evidence="1" key="1">
    <citation type="journal article" date="2023" name="Mol. Ecol. Resour.">
        <title>Chromosome-level genome assembly of a triploid poplar Populus alba 'Berolinensis'.</title>
        <authorList>
            <person name="Chen S."/>
            <person name="Yu Y."/>
            <person name="Wang X."/>
            <person name="Wang S."/>
            <person name="Zhang T."/>
            <person name="Zhou Y."/>
            <person name="He R."/>
            <person name="Meng N."/>
            <person name="Wang Y."/>
            <person name="Liu W."/>
            <person name="Liu Z."/>
            <person name="Liu J."/>
            <person name="Guo Q."/>
            <person name="Huang H."/>
            <person name="Sederoff R.R."/>
            <person name="Wang G."/>
            <person name="Qu G."/>
            <person name="Chen S."/>
        </authorList>
    </citation>
    <scope>NUCLEOTIDE SEQUENCE</scope>
    <source>
        <strain evidence="1">SC-2020</strain>
    </source>
</reference>
<comment type="caution">
    <text evidence="1">The sequence shown here is derived from an EMBL/GenBank/DDBJ whole genome shotgun (WGS) entry which is preliminary data.</text>
</comment>
<evidence type="ECO:0000313" key="1">
    <source>
        <dbReference type="EMBL" id="KAJ6983780.1"/>
    </source>
</evidence>
<organism evidence="1 2">
    <name type="scientific">Populus alba x Populus x berolinensis</name>
    <dbReference type="NCBI Taxonomy" id="444605"/>
    <lineage>
        <taxon>Eukaryota</taxon>
        <taxon>Viridiplantae</taxon>
        <taxon>Streptophyta</taxon>
        <taxon>Embryophyta</taxon>
        <taxon>Tracheophyta</taxon>
        <taxon>Spermatophyta</taxon>
        <taxon>Magnoliopsida</taxon>
        <taxon>eudicotyledons</taxon>
        <taxon>Gunneridae</taxon>
        <taxon>Pentapetalae</taxon>
        <taxon>rosids</taxon>
        <taxon>fabids</taxon>
        <taxon>Malpighiales</taxon>
        <taxon>Salicaceae</taxon>
        <taxon>Saliceae</taxon>
        <taxon>Populus</taxon>
    </lineage>
</organism>
<dbReference type="EMBL" id="JAQIZT010000010">
    <property type="protein sequence ID" value="KAJ6983780.1"/>
    <property type="molecule type" value="Genomic_DNA"/>
</dbReference>
<name>A0AAD6QAG0_9ROSI</name>
<protein>
    <submittedName>
        <fullName evidence="1">Uncharacterized protein</fullName>
    </submittedName>
</protein>
<keyword evidence="2" id="KW-1185">Reference proteome</keyword>